<evidence type="ECO:0000256" key="2">
    <source>
        <dbReference type="SAM" id="Phobius"/>
    </source>
</evidence>
<keyword evidence="2" id="KW-1133">Transmembrane helix</keyword>
<feature type="transmembrane region" description="Helical" evidence="2">
    <location>
        <begin position="207"/>
        <end position="226"/>
    </location>
</feature>
<protein>
    <recommendedName>
        <fullName evidence="5">Phosphatidate cytidylyltransferase</fullName>
    </recommendedName>
</protein>
<feature type="transmembrane region" description="Helical" evidence="2">
    <location>
        <begin position="95"/>
        <end position="117"/>
    </location>
</feature>
<feature type="compositionally biased region" description="Basic and acidic residues" evidence="1">
    <location>
        <begin position="48"/>
        <end position="64"/>
    </location>
</feature>
<evidence type="ECO:0000313" key="4">
    <source>
        <dbReference type="Proteomes" id="UP000652013"/>
    </source>
</evidence>
<keyword evidence="2" id="KW-0472">Membrane</keyword>
<comment type="caution">
    <text evidence="3">The sequence shown here is derived from an EMBL/GenBank/DDBJ whole genome shotgun (WGS) entry which is preliminary data.</text>
</comment>
<feature type="transmembrane region" description="Helical" evidence="2">
    <location>
        <begin position="299"/>
        <end position="321"/>
    </location>
</feature>
<feature type="transmembrane region" description="Helical" evidence="2">
    <location>
        <begin position="342"/>
        <end position="362"/>
    </location>
</feature>
<feature type="transmembrane region" description="Helical" evidence="2">
    <location>
        <begin position="273"/>
        <end position="293"/>
    </location>
</feature>
<proteinExistence type="predicted"/>
<dbReference type="AlphaFoldDB" id="A0A8J3Y5Y1"/>
<dbReference type="Proteomes" id="UP000652013">
    <property type="component" value="Unassembled WGS sequence"/>
</dbReference>
<evidence type="ECO:0000256" key="1">
    <source>
        <dbReference type="SAM" id="MobiDB-lite"/>
    </source>
</evidence>
<evidence type="ECO:0008006" key="5">
    <source>
        <dbReference type="Google" id="ProtNLM"/>
    </source>
</evidence>
<dbReference type="RefSeq" id="WP_203937419.1">
    <property type="nucleotide sequence ID" value="NZ_BAAAGJ010000019.1"/>
</dbReference>
<feature type="region of interest" description="Disordered" evidence="1">
    <location>
        <begin position="1"/>
        <end position="64"/>
    </location>
</feature>
<gene>
    <name evidence="3" type="ORF">Sya03_14560</name>
</gene>
<feature type="transmembrane region" description="Helical" evidence="2">
    <location>
        <begin position="177"/>
        <end position="195"/>
    </location>
</feature>
<evidence type="ECO:0000313" key="3">
    <source>
        <dbReference type="EMBL" id="GIJ02104.1"/>
    </source>
</evidence>
<accession>A0A8J3Y5Y1</accession>
<feature type="transmembrane region" description="Helical" evidence="2">
    <location>
        <begin position="152"/>
        <end position="171"/>
    </location>
</feature>
<name>A0A8J3Y5Y1_9ACTN</name>
<feature type="transmembrane region" description="Helical" evidence="2">
    <location>
        <begin position="232"/>
        <end position="253"/>
    </location>
</feature>
<keyword evidence="2" id="KW-0812">Transmembrane</keyword>
<keyword evidence="4" id="KW-1185">Reference proteome</keyword>
<dbReference type="EMBL" id="BOOY01000008">
    <property type="protein sequence ID" value="GIJ02104.1"/>
    <property type="molecule type" value="Genomic_DNA"/>
</dbReference>
<feature type="transmembrane region" description="Helical" evidence="2">
    <location>
        <begin position="123"/>
        <end position="140"/>
    </location>
</feature>
<organism evidence="3 4">
    <name type="scientific">Spirilliplanes yamanashiensis</name>
    <dbReference type="NCBI Taxonomy" id="42233"/>
    <lineage>
        <taxon>Bacteria</taxon>
        <taxon>Bacillati</taxon>
        <taxon>Actinomycetota</taxon>
        <taxon>Actinomycetes</taxon>
        <taxon>Micromonosporales</taxon>
        <taxon>Micromonosporaceae</taxon>
        <taxon>Spirilliplanes</taxon>
    </lineage>
</organism>
<sequence length="363" mass="37212">MLPTTGDDGDRDPWGPGEPPRPGRATVRGAVQGDPWDDDVSGVIRPGRTAERRSGVDRSGTERRADELTAALVEEAADEPEEEIEVPFVPVRPRLSVAIAGFAGLLGLGLILGAQTAGPGSRLPYAVVVFGVQLLFVLAWTMAQRPPALRTVAVVAVGVAVAADAVAMLPAEAGWHRLLYVFAGGVALITVAQLAHRISWQRAKDALGGTALTVGGVVALASLIVLTRRPGGTQTVLVCLTATAVALVAARLLDAVFARPRIARQVPRGATGIVAGAMLGTLVASILGSLLTVPFTPGVGAVIGFVAAGLAGLVDLGVNYAEAGRNMVGRAPNLWVARHMQGPLGAFALAAPVAYVLAVVFVA</sequence>
<reference evidence="3" key="1">
    <citation type="submission" date="2021-01" db="EMBL/GenBank/DDBJ databases">
        <title>Whole genome shotgun sequence of Spirilliplanes yamanashiensis NBRC 15828.</title>
        <authorList>
            <person name="Komaki H."/>
            <person name="Tamura T."/>
        </authorList>
    </citation>
    <scope>NUCLEOTIDE SEQUENCE</scope>
    <source>
        <strain evidence="3">NBRC 15828</strain>
    </source>
</reference>